<gene>
    <name evidence="1" type="ORF">HD593_010974</name>
</gene>
<proteinExistence type="predicted"/>
<dbReference type="Proteomes" id="UP000565579">
    <property type="component" value="Unassembled WGS sequence"/>
</dbReference>
<reference evidence="1 2" key="1">
    <citation type="submission" date="2020-08" db="EMBL/GenBank/DDBJ databases">
        <title>Sequencing the genomes of 1000 actinobacteria strains.</title>
        <authorList>
            <person name="Klenk H.-P."/>
        </authorList>
    </citation>
    <scope>NUCLEOTIDE SEQUENCE [LARGE SCALE GENOMIC DNA]</scope>
    <source>
        <strain evidence="1 2">DSM 43768</strain>
    </source>
</reference>
<evidence type="ECO:0000313" key="2">
    <source>
        <dbReference type="Proteomes" id="UP000565579"/>
    </source>
</evidence>
<evidence type="ECO:0000313" key="1">
    <source>
        <dbReference type="EMBL" id="MBB6556179.1"/>
    </source>
</evidence>
<sequence length="149" mass="16556">MTELLSWLRATINAELEVAKAADEVAPGPWVNTGQDGDGDAWQVHGAPTGETEWNYELEGEVPVLLRVATLNYDDGGGVWEREAADHIVLQQPRDTIARCEAELALIARCEGPDEPGTTPDFWWGMREAIDMLVVGYRHRPGFKPEWGE</sequence>
<dbReference type="Pfam" id="PF19730">
    <property type="entry name" value="DUF6221"/>
    <property type="match status" value="1"/>
</dbReference>
<keyword evidence="2" id="KW-1185">Reference proteome</keyword>
<protein>
    <submittedName>
        <fullName evidence="1">Uncharacterized protein</fullName>
    </submittedName>
</protein>
<name>A0A7X0P6J0_9ACTN</name>
<dbReference type="AlphaFoldDB" id="A0A7X0P6J0"/>
<dbReference type="RefSeq" id="WP_185110658.1">
    <property type="nucleotide sequence ID" value="NZ_BAAAXY010000153.1"/>
</dbReference>
<accession>A0A7X0P6J0</accession>
<dbReference type="InterPro" id="IPR046193">
    <property type="entry name" value="DUF6221"/>
</dbReference>
<comment type="caution">
    <text evidence="1">The sequence shown here is derived from an EMBL/GenBank/DDBJ whole genome shotgun (WGS) entry which is preliminary data.</text>
</comment>
<dbReference type="EMBL" id="JACHMI010000001">
    <property type="protein sequence ID" value="MBB6556179.1"/>
    <property type="molecule type" value="Genomic_DNA"/>
</dbReference>
<organism evidence="1 2">
    <name type="scientific">Nonomuraea rubra</name>
    <dbReference type="NCBI Taxonomy" id="46180"/>
    <lineage>
        <taxon>Bacteria</taxon>
        <taxon>Bacillati</taxon>
        <taxon>Actinomycetota</taxon>
        <taxon>Actinomycetes</taxon>
        <taxon>Streptosporangiales</taxon>
        <taxon>Streptosporangiaceae</taxon>
        <taxon>Nonomuraea</taxon>
    </lineage>
</organism>